<dbReference type="PROSITE" id="PS00398">
    <property type="entry name" value="RECOMBINASES_2"/>
    <property type="match status" value="1"/>
</dbReference>
<dbReference type="SUPFAM" id="SSF53041">
    <property type="entry name" value="Resolvase-like"/>
    <property type="match status" value="1"/>
</dbReference>
<feature type="domain" description="Resolvase/invertase-type recombinase catalytic" evidence="4">
    <location>
        <begin position="1"/>
        <end position="116"/>
    </location>
</feature>
<dbReference type="Proteomes" id="UP001197974">
    <property type="component" value="Chromosome"/>
</dbReference>
<dbReference type="InterPro" id="IPR006118">
    <property type="entry name" value="Recombinase_CS"/>
</dbReference>
<keyword evidence="1" id="KW-0229">DNA integration</keyword>
<organism evidence="5 6">
    <name type="scientific">Bacillus carboniphilus</name>
    <dbReference type="NCBI Taxonomy" id="86663"/>
    <lineage>
        <taxon>Bacteria</taxon>
        <taxon>Bacillati</taxon>
        <taxon>Bacillota</taxon>
        <taxon>Bacilli</taxon>
        <taxon>Bacillales</taxon>
        <taxon>Bacillaceae</taxon>
        <taxon>Bacillus</taxon>
    </lineage>
</organism>
<dbReference type="CDD" id="cd03768">
    <property type="entry name" value="SR_ResInv"/>
    <property type="match status" value="1"/>
</dbReference>
<protein>
    <submittedName>
        <fullName evidence="5">Recombinase family protein</fullName>
    </submittedName>
</protein>
<proteinExistence type="predicted"/>
<dbReference type="SMART" id="SM00857">
    <property type="entry name" value="Resolvase"/>
    <property type="match status" value="1"/>
</dbReference>
<dbReference type="InterPro" id="IPR006119">
    <property type="entry name" value="Resolv_N"/>
</dbReference>
<keyword evidence="2" id="KW-0238">DNA-binding</keyword>
<evidence type="ECO:0000313" key="5">
    <source>
        <dbReference type="EMBL" id="WLR44375.1"/>
    </source>
</evidence>
<dbReference type="Pfam" id="PF00239">
    <property type="entry name" value="Resolvase"/>
    <property type="match status" value="1"/>
</dbReference>
<dbReference type="RefSeq" id="WP_306020870.1">
    <property type="nucleotide sequence ID" value="NZ_CP129013.1"/>
</dbReference>
<evidence type="ECO:0000256" key="3">
    <source>
        <dbReference type="ARBA" id="ARBA00023172"/>
    </source>
</evidence>
<evidence type="ECO:0000313" key="6">
    <source>
        <dbReference type="Proteomes" id="UP001197974"/>
    </source>
</evidence>
<dbReference type="PROSITE" id="PS51736">
    <property type="entry name" value="RECOMBINASES_3"/>
    <property type="match status" value="1"/>
</dbReference>
<keyword evidence="6" id="KW-1185">Reference proteome</keyword>
<dbReference type="EMBL" id="CP129013">
    <property type="protein sequence ID" value="WLR44375.1"/>
    <property type="molecule type" value="Genomic_DNA"/>
</dbReference>
<evidence type="ECO:0000256" key="2">
    <source>
        <dbReference type="ARBA" id="ARBA00023125"/>
    </source>
</evidence>
<evidence type="ECO:0000259" key="4">
    <source>
        <dbReference type="PROSITE" id="PS51736"/>
    </source>
</evidence>
<gene>
    <name evidence="5" type="ORF">LC087_17690</name>
</gene>
<keyword evidence="3" id="KW-0233">DNA recombination</keyword>
<dbReference type="PANTHER" id="PTHR30461">
    <property type="entry name" value="DNA-INVERTASE FROM LAMBDOID PROPHAGE"/>
    <property type="match status" value="1"/>
</dbReference>
<sequence>MDALEKAGAERIFSDQDSGGKWDREQLHRCLDILRDGDTLIVYKLDRLARNAKQLYEIADLLTKRKVALVSLNESIDTSTAMGRAMFGMISIMAELERDMIRERTHAGLEVARARGRQCGRNVIRWTNRR</sequence>
<dbReference type="PANTHER" id="PTHR30461:SF2">
    <property type="entry name" value="SERINE RECOMBINASE PINE-RELATED"/>
    <property type="match status" value="1"/>
</dbReference>
<dbReference type="Gene3D" id="3.40.50.1390">
    <property type="entry name" value="Resolvase, N-terminal catalytic domain"/>
    <property type="match status" value="1"/>
</dbReference>
<reference evidence="5 6" key="1">
    <citation type="submission" date="2023-06" db="EMBL/GenBank/DDBJ databases">
        <title>Five Gram-positive bacteria isolated from mangrove sediments in Shenzhen, Guangdong, China.</title>
        <authorList>
            <person name="Yu S."/>
            <person name="Zheng W."/>
            <person name="Huang Y."/>
        </authorList>
    </citation>
    <scope>NUCLEOTIDE SEQUENCE [LARGE SCALE GENOMIC DNA]</scope>
    <source>
        <strain evidence="5 6">SaN35-3</strain>
    </source>
</reference>
<dbReference type="InterPro" id="IPR036162">
    <property type="entry name" value="Resolvase-like_N_sf"/>
</dbReference>
<accession>A0ABY9K3K6</accession>
<name>A0ABY9K3K6_9BACI</name>
<dbReference type="InterPro" id="IPR050639">
    <property type="entry name" value="SSR_resolvase"/>
</dbReference>
<evidence type="ECO:0000256" key="1">
    <source>
        <dbReference type="ARBA" id="ARBA00022908"/>
    </source>
</evidence>